<protein>
    <submittedName>
        <fullName evidence="1">Uncharacterized protein</fullName>
    </submittedName>
</protein>
<name>A0A5E4XXZ6_9BURK</name>
<reference evidence="1 2" key="1">
    <citation type="submission" date="2019-08" db="EMBL/GenBank/DDBJ databases">
        <authorList>
            <person name="Peeters C."/>
        </authorList>
    </citation>
    <scope>NUCLEOTIDE SEQUENCE [LARGE SCALE GENOMIC DNA]</scope>
    <source>
        <strain evidence="1 2">LMG 31110</strain>
    </source>
</reference>
<sequence>MTYPINPATGLPMTSEDYPGVDVGGSPFGTRLSVAVVGALPGCRVTEATYTGID</sequence>
<evidence type="ECO:0000313" key="1">
    <source>
        <dbReference type="EMBL" id="VVE41246.1"/>
    </source>
</evidence>
<dbReference type="AlphaFoldDB" id="A0A5E4XXZ6"/>
<accession>A0A5E4XXZ6</accession>
<evidence type="ECO:0000313" key="2">
    <source>
        <dbReference type="Proteomes" id="UP000337189"/>
    </source>
</evidence>
<gene>
    <name evidence="1" type="ORF">PCO31110_04221</name>
</gene>
<proteinExistence type="predicted"/>
<dbReference type="EMBL" id="CABPSJ010000006">
    <property type="protein sequence ID" value="VVE41246.1"/>
    <property type="molecule type" value="Genomic_DNA"/>
</dbReference>
<organism evidence="1 2">
    <name type="scientific">Pandoraea communis</name>
    <dbReference type="NCBI Taxonomy" id="2508297"/>
    <lineage>
        <taxon>Bacteria</taxon>
        <taxon>Pseudomonadati</taxon>
        <taxon>Pseudomonadota</taxon>
        <taxon>Betaproteobacteria</taxon>
        <taxon>Burkholderiales</taxon>
        <taxon>Burkholderiaceae</taxon>
        <taxon>Pandoraea</taxon>
    </lineage>
</organism>
<dbReference type="Proteomes" id="UP000337189">
    <property type="component" value="Unassembled WGS sequence"/>
</dbReference>